<dbReference type="OrthoDB" id="1753012at2"/>
<dbReference type="NCBIfam" id="NF045645">
    <property type="entry name" value="DVU_1557_fam"/>
    <property type="match status" value="1"/>
</dbReference>
<dbReference type="InterPro" id="IPR055902">
    <property type="entry name" value="DUF7479"/>
</dbReference>
<dbReference type="EMBL" id="FWXI01000003">
    <property type="protein sequence ID" value="SMC46160.1"/>
    <property type="molecule type" value="Genomic_DNA"/>
</dbReference>
<dbReference type="RefSeq" id="WP_084574518.1">
    <property type="nucleotide sequence ID" value="NZ_CP155572.1"/>
</dbReference>
<dbReference type="Pfam" id="PF24292">
    <property type="entry name" value="DUF7479"/>
    <property type="match status" value="1"/>
</dbReference>
<proteinExistence type="predicted"/>
<accession>A0A1W1ZCK5</accession>
<dbReference type="STRING" id="112901.SAMN04488500_103184"/>
<sequence>MAGMICCKCLKELKPCKTYFKYLGNSFFTDVLKCPECGQVYISETLAKGRMAEVEMQLEDK</sequence>
<protein>
    <recommendedName>
        <fullName evidence="1">DUF7479 domain-containing protein</fullName>
    </recommendedName>
</protein>
<name>A0A1W1ZCK5_9FIRM</name>
<keyword evidence="3" id="KW-1185">Reference proteome</keyword>
<feature type="domain" description="DUF7479" evidence="1">
    <location>
        <begin position="3"/>
        <end position="61"/>
    </location>
</feature>
<reference evidence="2 3" key="1">
    <citation type="submission" date="2017-04" db="EMBL/GenBank/DDBJ databases">
        <authorList>
            <person name="Afonso C.L."/>
            <person name="Miller P.J."/>
            <person name="Scott M.A."/>
            <person name="Spackman E."/>
            <person name="Goraichik I."/>
            <person name="Dimitrov K.M."/>
            <person name="Suarez D.L."/>
            <person name="Swayne D.E."/>
        </authorList>
    </citation>
    <scope>NUCLEOTIDE SEQUENCE [LARGE SCALE GENOMIC DNA]</scope>
    <source>
        <strain evidence="2 3">DSM 5090</strain>
    </source>
</reference>
<evidence type="ECO:0000313" key="2">
    <source>
        <dbReference type="EMBL" id="SMC46160.1"/>
    </source>
</evidence>
<evidence type="ECO:0000259" key="1">
    <source>
        <dbReference type="Pfam" id="PF24292"/>
    </source>
</evidence>
<dbReference type="InterPro" id="IPR054656">
    <property type="entry name" value="DVU_1557-like"/>
</dbReference>
<gene>
    <name evidence="2" type="ORF">SAMN04488500_103184</name>
</gene>
<evidence type="ECO:0000313" key="3">
    <source>
        <dbReference type="Proteomes" id="UP000192738"/>
    </source>
</evidence>
<dbReference type="AlphaFoldDB" id="A0A1W1ZCK5"/>
<dbReference type="Proteomes" id="UP000192738">
    <property type="component" value="Unassembled WGS sequence"/>
</dbReference>
<organism evidence="2 3">
    <name type="scientific">Sporomusa malonica</name>
    <dbReference type="NCBI Taxonomy" id="112901"/>
    <lineage>
        <taxon>Bacteria</taxon>
        <taxon>Bacillati</taxon>
        <taxon>Bacillota</taxon>
        <taxon>Negativicutes</taxon>
        <taxon>Selenomonadales</taxon>
        <taxon>Sporomusaceae</taxon>
        <taxon>Sporomusa</taxon>
    </lineage>
</organism>